<sequence>MATAPFICDVQDSEESLRIPEDNRKHKFSSKVFEAVIIMLVMGLIGCIIWINLPKKDSQFICLACPIIVTFTEIDTKEEHRHYTGNYTASRSGKYLIHGEIHKKGENVANIINSIRLLGQPSDEVIGKIKFYQNETQFVNTVELVENTTLLIQTNNAGIR</sequence>
<keyword evidence="1" id="KW-0472">Membrane</keyword>
<evidence type="ECO:0000256" key="1">
    <source>
        <dbReference type="SAM" id="Phobius"/>
    </source>
</evidence>
<keyword evidence="1" id="KW-0812">Transmembrane</keyword>
<feature type="transmembrane region" description="Helical" evidence="1">
    <location>
        <begin position="32"/>
        <end position="53"/>
    </location>
</feature>
<feature type="non-terminal residue" evidence="2">
    <location>
        <position position="1"/>
    </location>
</feature>
<dbReference type="EMBL" id="JAFHDT010000015">
    <property type="protein sequence ID" value="KAI7799382.1"/>
    <property type="molecule type" value="Genomic_DNA"/>
</dbReference>
<evidence type="ECO:0000313" key="3">
    <source>
        <dbReference type="Proteomes" id="UP001059041"/>
    </source>
</evidence>
<keyword evidence="1" id="KW-1133">Transmembrane helix</keyword>
<protein>
    <submittedName>
        <fullName evidence="2">Uncharacterized protein</fullName>
    </submittedName>
</protein>
<comment type="caution">
    <text evidence="2">The sequence shown here is derived from an EMBL/GenBank/DDBJ whole genome shotgun (WGS) entry which is preliminary data.</text>
</comment>
<organism evidence="2 3">
    <name type="scientific">Triplophysa rosa</name>
    <name type="common">Cave loach</name>
    <dbReference type="NCBI Taxonomy" id="992332"/>
    <lineage>
        <taxon>Eukaryota</taxon>
        <taxon>Metazoa</taxon>
        <taxon>Chordata</taxon>
        <taxon>Craniata</taxon>
        <taxon>Vertebrata</taxon>
        <taxon>Euteleostomi</taxon>
        <taxon>Actinopterygii</taxon>
        <taxon>Neopterygii</taxon>
        <taxon>Teleostei</taxon>
        <taxon>Ostariophysi</taxon>
        <taxon>Cypriniformes</taxon>
        <taxon>Nemacheilidae</taxon>
        <taxon>Triplophysa</taxon>
    </lineage>
</organism>
<name>A0A9W7WFE1_TRIRA</name>
<gene>
    <name evidence="2" type="ORF">IRJ41_001582</name>
</gene>
<keyword evidence="3" id="KW-1185">Reference proteome</keyword>
<accession>A0A9W7WFE1</accession>
<reference evidence="2" key="1">
    <citation type="submission" date="2021-02" db="EMBL/GenBank/DDBJ databases">
        <title>Comparative genomics reveals that relaxation of natural selection precedes convergent phenotypic evolution of cavefish.</title>
        <authorList>
            <person name="Peng Z."/>
        </authorList>
    </citation>
    <scope>NUCLEOTIDE SEQUENCE</scope>
    <source>
        <tissue evidence="2">Muscle</tissue>
    </source>
</reference>
<dbReference type="Proteomes" id="UP001059041">
    <property type="component" value="Linkage Group LG15"/>
</dbReference>
<evidence type="ECO:0000313" key="2">
    <source>
        <dbReference type="EMBL" id="KAI7799382.1"/>
    </source>
</evidence>
<proteinExistence type="predicted"/>
<dbReference type="AlphaFoldDB" id="A0A9W7WFE1"/>